<accession>A0A6G1HFK9</accession>
<evidence type="ECO:0000256" key="1">
    <source>
        <dbReference type="SAM" id="MobiDB-lite"/>
    </source>
</evidence>
<dbReference type="Proteomes" id="UP000800041">
    <property type="component" value="Unassembled WGS sequence"/>
</dbReference>
<gene>
    <name evidence="2" type="ORF">K402DRAFT_389094</name>
</gene>
<keyword evidence="3" id="KW-1185">Reference proteome</keyword>
<feature type="compositionally biased region" description="Polar residues" evidence="1">
    <location>
        <begin position="72"/>
        <end position="88"/>
    </location>
</feature>
<protein>
    <recommendedName>
        <fullName evidence="4">F-box domain-containing protein</fullName>
    </recommendedName>
</protein>
<dbReference type="EMBL" id="ML977139">
    <property type="protein sequence ID" value="KAF1991718.1"/>
    <property type="molecule type" value="Genomic_DNA"/>
</dbReference>
<evidence type="ECO:0000313" key="3">
    <source>
        <dbReference type="Proteomes" id="UP000800041"/>
    </source>
</evidence>
<evidence type="ECO:0008006" key="4">
    <source>
        <dbReference type="Google" id="ProtNLM"/>
    </source>
</evidence>
<organism evidence="2 3">
    <name type="scientific">Aulographum hederae CBS 113979</name>
    <dbReference type="NCBI Taxonomy" id="1176131"/>
    <lineage>
        <taxon>Eukaryota</taxon>
        <taxon>Fungi</taxon>
        <taxon>Dikarya</taxon>
        <taxon>Ascomycota</taxon>
        <taxon>Pezizomycotina</taxon>
        <taxon>Dothideomycetes</taxon>
        <taxon>Pleosporomycetidae</taxon>
        <taxon>Aulographales</taxon>
        <taxon>Aulographaceae</taxon>
    </lineage>
</organism>
<reference evidence="2" key="1">
    <citation type="journal article" date="2020" name="Stud. Mycol.">
        <title>101 Dothideomycetes genomes: a test case for predicting lifestyles and emergence of pathogens.</title>
        <authorList>
            <person name="Haridas S."/>
            <person name="Albert R."/>
            <person name="Binder M."/>
            <person name="Bloem J."/>
            <person name="Labutti K."/>
            <person name="Salamov A."/>
            <person name="Andreopoulos B."/>
            <person name="Baker S."/>
            <person name="Barry K."/>
            <person name="Bills G."/>
            <person name="Bluhm B."/>
            <person name="Cannon C."/>
            <person name="Castanera R."/>
            <person name="Culley D."/>
            <person name="Daum C."/>
            <person name="Ezra D."/>
            <person name="Gonzalez J."/>
            <person name="Henrissat B."/>
            <person name="Kuo A."/>
            <person name="Liang C."/>
            <person name="Lipzen A."/>
            <person name="Lutzoni F."/>
            <person name="Magnuson J."/>
            <person name="Mondo S."/>
            <person name="Nolan M."/>
            <person name="Ohm R."/>
            <person name="Pangilinan J."/>
            <person name="Park H.-J."/>
            <person name="Ramirez L."/>
            <person name="Alfaro M."/>
            <person name="Sun H."/>
            <person name="Tritt A."/>
            <person name="Yoshinaga Y."/>
            <person name="Zwiers L.-H."/>
            <person name="Turgeon B."/>
            <person name="Goodwin S."/>
            <person name="Spatafora J."/>
            <person name="Crous P."/>
            <person name="Grigoriev I."/>
        </authorList>
    </citation>
    <scope>NUCLEOTIDE SEQUENCE</scope>
    <source>
        <strain evidence="2">CBS 113979</strain>
    </source>
</reference>
<evidence type="ECO:0000313" key="2">
    <source>
        <dbReference type="EMBL" id="KAF1991718.1"/>
    </source>
</evidence>
<sequence length="313" mass="35408">MVHISEDVYEDIISHNLLQTSATKSCIMGVLPPSRTATPHHSRTSTSIFATEAMKNTTTITTTEIEVESPLSHKTPSPQIQQENLRQQSPPLSPFLSLPREIRDQVYSNLLGPFESIQLDHRRHSHYIVHHRRFPDLYSYIQPFLLNSQIHSEFTDILARQGGWFTVFLSEEDSDGVAGDKPVDMIVGGGLDGIPESLFSSLRRVHVLGDCQEHGDSITGAGETRREAGELTVRYLADRLRNVGNLQALEVILDLGKDQFEDERMKKVVQPLLELPGEKRISVHQAAHSDKQYFLPSREVIFNSFREERAFDV</sequence>
<name>A0A6G1HFK9_9PEZI</name>
<proteinExistence type="predicted"/>
<feature type="region of interest" description="Disordered" evidence="1">
    <location>
        <begin position="67"/>
        <end position="92"/>
    </location>
</feature>
<dbReference type="AlphaFoldDB" id="A0A6G1HFK9"/>